<protein>
    <submittedName>
        <fullName evidence="1">Uncharacterized protein</fullName>
    </submittedName>
</protein>
<gene>
    <name evidence="1" type="ORF">AJ80_04736</name>
</gene>
<dbReference type="EMBL" id="PDNA01000063">
    <property type="protein sequence ID" value="PGH17558.1"/>
    <property type="molecule type" value="Genomic_DNA"/>
</dbReference>
<sequence length="91" mass="10864">MSGWRRDINSPFAHTLRLSRHGQIRPMIYDILHHILGLSSSPADILETERLLQVVRELEAIDRMIPTEGGTYERKEVWVFHLWYEMALHYY</sequence>
<organism evidence="1 2">
    <name type="scientific">Polytolypa hystricis (strain UAMH7299)</name>
    <dbReference type="NCBI Taxonomy" id="1447883"/>
    <lineage>
        <taxon>Eukaryota</taxon>
        <taxon>Fungi</taxon>
        <taxon>Dikarya</taxon>
        <taxon>Ascomycota</taxon>
        <taxon>Pezizomycotina</taxon>
        <taxon>Eurotiomycetes</taxon>
        <taxon>Eurotiomycetidae</taxon>
        <taxon>Onygenales</taxon>
        <taxon>Onygenales incertae sedis</taxon>
        <taxon>Polytolypa</taxon>
    </lineage>
</organism>
<reference evidence="1 2" key="1">
    <citation type="submission" date="2017-10" db="EMBL/GenBank/DDBJ databases">
        <title>Comparative genomics in systemic dimorphic fungi from Ajellomycetaceae.</title>
        <authorList>
            <person name="Munoz J.F."/>
            <person name="Mcewen J.G."/>
            <person name="Clay O.K."/>
            <person name="Cuomo C.A."/>
        </authorList>
    </citation>
    <scope>NUCLEOTIDE SEQUENCE [LARGE SCALE GENOMIC DNA]</scope>
    <source>
        <strain evidence="1 2">UAMH7299</strain>
    </source>
</reference>
<comment type="caution">
    <text evidence="1">The sequence shown here is derived from an EMBL/GenBank/DDBJ whole genome shotgun (WGS) entry which is preliminary data.</text>
</comment>
<keyword evidence="2" id="KW-1185">Reference proteome</keyword>
<accession>A0A2B7Y9G3</accession>
<evidence type="ECO:0000313" key="1">
    <source>
        <dbReference type="EMBL" id="PGH17558.1"/>
    </source>
</evidence>
<name>A0A2B7Y9G3_POLH7</name>
<dbReference type="AlphaFoldDB" id="A0A2B7Y9G3"/>
<dbReference type="Proteomes" id="UP000224634">
    <property type="component" value="Unassembled WGS sequence"/>
</dbReference>
<evidence type="ECO:0000313" key="2">
    <source>
        <dbReference type="Proteomes" id="UP000224634"/>
    </source>
</evidence>
<proteinExistence type="predicted"/>